<keyword evidence="3 6" id="KW-0812">Transmembrane</keyword>
<dbReference type="Pfam" id="PF03626">
    <property type="entry name" value="COX4_pro"/>
    <property type="match status" value="1"/>
</dbReference>
<dbReference type="STRING" id="442562.Rumeso_04528"/>
<keyword evidence="4 6" id="KW-1133">Transmembrane helix</keyword>
<evidence type="ECO:0000313" key="8">
    <source>
        <dbReference type="Proteomes" id="UP000019666"/>
    </source>
</evidence>
<evidence type="ECO:0000256" key="4">
    <source>
        <dbReference type="ARBA" id="ARBA00022989"/>
    </source>
</evidence>
<proteinExistence type="predicted"/>
<feature type="transmembrane region" description="Helical" evidence="6">
    <location>
        <begin position="65"/>
        <end position="82"/>
    </location>
</feature>
<keyword evidence="5 6" id="KW-0472">Membrane</keyword>
<sequence length="86" mass="9117">MSSRALNILIWLALLGLLALTVGLALLDLPDRTGLILGALIAATKAALVVGVYMEVLKRGHLPRIAGVTLLFFLAVMFGITLEVGY</sequence>
<keyword evidence="2" id="KW-1003">Cell membrane</keyword>
<evidence type="ECO:0000256" key="3">
    <source>
        <dbReference type="ARBA" id="ARBA00022692"/>
    </source>
</evidence>
<organism evidence="7 8">
    <name type="scientific">Rubellimicrobium mesophilum DSM 19309</name>
    <dbReference type="NCBI Taxonomy" id="442562"/>
    <lineage>
        <taxon>Bacteria</taxon>
        <taxon>Pseudomonadati</taxon>
        <taxon>Pseudomonadota</taxon>
        <taxon>Alphaproteobacteria</taxon>
        <taxon>Rhodobacterales</taxon>
        <taxon>Roseobacteraceae</taxon>
        <taxon>Rubellimicrobium</taxon>
    </lineage>
</organism>
<reference evidence="7 8" key="1">
    <citation type="submission" date="2013-02" db="EMBL/GenBank/DDBJ databases">
        <authorList>
            <person name="Fiebig A."/>
            <person name="Goeker M."/>
            <person name="Klenk H.-P.P."/>
        </authorList>
    </citation>
    <scope>NUCLEOTIDE SEQUENCE [LARGE SCALE GENOMIC DNA]</scope>
    <source>
        <strain evidence="7 8">DSM 19309</strain>
    </source>
</reference>
<feature type="transmembrane region" description="Helical" evidence="6">
    <location>
        <begin position="35"/>
        <end position="53"/>
    </location>
</feature>
<comment type="caution">
    <text evidence="7">The sequence shown here is derived from an EMBL/GenBank/DDBJ whole genome shotgun (WGS) entry which is preliminary data.</text>
</comment>
<comment type="subcellular location">
    <subcellularLocation>
        <location evidence="1">Cell membrane</location>
        <topology evidence="1">Multi-pass membrane protein</topology>
    </subcellularLocation>
</comment>
<evidence type="ECO:0000256" key="1">
    <source>
        <dbReference type="ARBA" id="ARBA00004651"/>
    </source>
</evidence>
<evidence type="ECO:0000256" key="6">
    <source>
        <dbReference type="SAM" id="Phobius"/>
    </source>
</evidence>
<evidence type="ECO:0000256" key="5">
    <source>
        <dbReference type="ARBA" id="ARBA00023136"/>
    </source>
</evidence>
<dbReference type="HOGENOM" id="CLU_2495955_0_0_5"/>
<keyword evidence="8" id="KW-1185">Reference proteome</keyword>
<gene>
    <name evidence="7" type="ORF">Rumeso_04528</name>
</gene>
<accession>A0A017HHV3</accession>
<evidence type="ECO:0008006" key="9">
    <source>
        <dbReference type="Google" id="ProtNLM"/>
    </source>
</evidence>
<name>A0A017HHV3_9RHOB</name>
<dbReference type="Proteomes" id="UP000019666">
    <property type="component" value="Unassembled WGS sequence"/>
</dbReference>
<evidence type="ECO:0000313" key="7">
    <source>
        <dbReference type="EMBL" id="EYD73931.1"/>
    </source>
</evidence>
<dbReference type="InterPro" id="IPR005171">
    <property type="entry name" value="Cyt_c_oxidase_su4_prok"/>
</dbReference>
<dbReference type="EMBL" id="AOSK01000127">
    <property type="protein sequence ID" value="EYD73931.1"/>
    <property type="molecule type" value="Genomic_DNA"/>
</dbReference>
<dbReference type="GO" id="GO:0005886">
    <property type="term" value="C:plasma membrane"/>
    <property type="evidence" value="ECO:0007669"/>
    <property type="project" value="UniProtKB-SubCell"/>
</dbReference>
<dbReference type="RefSeq" id="WP_037278433.1">
    <property type="nucleotide sequence ID" value="NZ_KK088555.1"/>
</dbReference>
<dbReference type="AlphaFoldDB" id="A0A017HHV3"/>
<protein>
    <recommendedName>
        <fullName evidence="9">Caa(3)-type oxidase, subunit IV</fullName>
    </recommendedName>
</protein>
<evidence type="ECO:0000256" key="2">
    <source>
        <dbReference type="ARBA" id="ARBA00022475"/>
    </source>
</evidence>